<dbReference type="GO" id="GO:0016035">
    <property type="term" value="C:zeta DNA polymerase complex"/>
    <property type="evidence" value="ECO:0007669"/>
    <property type="project" value="TreeGrafter"/>
</dbReference>
<dbReference type="GO" id="GO:0003677">
    <property type="term" value="F:DNA binding"/>
    <property type="evidence" value="ECO:0007669"/>
    <property type="project" value="UniProtKB-KW"/>
</dbReference>
<accession>A0AAD7F0G9</accession>
<keyword evidence="5" id="KW-1185">Reference proteome</keyword>
<comment type="similarity">
    <text evidence="1">Belongs to the MAD2 family.</text>
</comment>
<reference evidence="4" key="1">
    <citation type="submission" date="2023-03" db="EMBL/GenBank/DDBJ databases">
        <title>Massive genome expansion in bonnet fungi (Mycena s.s.) driven by repeated elements and novel gene families across ecological guilds.</title>
        <authorList>
            <consortium name="Lawrence Berkeley National Laboratory"/>
            <person name="Harder C.B."/>
            <person name="Miyauchi S."/>
            <person name="Viragh M."/>
            <person name="Kuo A."/>
            <person name="Thoen E."/>
            <person name="Andreopoulos B."/>
            <person name="Lu D."/>
            <person name="Skrede I."/>
            <person name="Drula E."/>
            <person name="Henrissat B."/>
            <person name="Morin E."/>
            <person name="Kohler A."/>
            <person name="Barry K."/>
            <person name="LaButti K."/>
            <person name="Morin E."/>
            <person name="Salamov A."/>
            <person name="Lipzen A."/>
            <person name="Mereny Z."/>
            <person name="Hegedus B."/>
            <person name="Baldrian P."/>
            <person name="Stursova M."/>
            <person name="Weitz H."/>
            <person name="Taylor A."/>
            <person name="Grigoriev I.V."/>
            <person name="Nagy L.G."/>
            <person name="Martin F."/>
            <person name="Kauserud H."/>
        </authorList>
    </citation>
    <scope>NUCLEOTIDE SEQUENCE</scope>
    <source>
        <strain evidence="4">CBHHK002</strain>
    </source>
</reference>
<feature type="region of interest" description="Disordered" evidence="2">
    <location>
        <begin position="226"/>
        <end position="273"/>
    </location>
</feature>
<keyword evidence="4" id="KW-0238">DNA-binding</keyword>
<evidence type="ECO:0000256" key="1">
    <source>
        <dbReference type="ARBA" id="ARBA00010348"/>
    </source>
</evidence>
<dbReference type="AlphaFoldDB" id="A0AAD7F0G9"/>
<dbReference type="SUPFAM" id="SSF56019">
    <property type="entry name" value="The spindle assembly checkpoint protein mad2"/>
    <property type="match status" value="1"/>
</dbReference>
<dbReference type="PANTHER" id="PTHR11842">
    <property type="entry name" value="MITOTIC SPINDLE ASSEMBLY CHECKPOINT PROTEIN MAD2"/>
    <property type="match status" value="1"/>
</dbReference>
<evidence type="ECO:0000256" key="2">
    <source>
        <dbReference type="SAM" id="MobiDB-lite"/>
    </source>
</evidence>
<name>A0AAD7F0G9_9AGAR</name>
<dbReference type="Pfam" id="PF02301">
    <property type="entry name" value="HORMA"/>
    <property type="match status" value="1"/>
</dbReference>
<evidence type="ECO:0000313" key="5">
    <source>
        <dbReference type="Proteomes" id="UP001218218"/>
    </source>
</evidence>
<dbReference type="Proteomes" id="UP001218218">
    <property type="component" value="Unassembled WGS sequence"/>
</dbReference>
<evidence type="ECO:0000313" key="4">
    <source>
        <dbReference type="EMBL" id="KAJ7361538.1"/>
    </source>
</evidence>
<dbReference type="EMBL" id="JARIHO010000005">
    <property type="protein sequence ID" value="KAJ7361538.1"/>
    <property type="molecule type" value="Genomic_DNA"/>
</dbReference>
<comment type="caution">
    <text evidence="4">The sequence shown here is derived from an EMBL/GenBank/DDBJ whole genome shotgun (WGS) entry which is preliminary data.</text>
</comment>
<gene>
    <name evidence="4" type="ORF">DFH08DRAFT_844484</name>
</gene>
<protein>
    <submittedName>
        <fullName evidence="4">DNA-binding protein</fullName>
    </submittedName>
</protein>
<evidence type="ECO:0000259" key="3">
    <source>
        <dbReference type="PROSITE" id="PS50815"/>
    </source>
</evidence>
<organism evidence="4 5">
    <name type="scientific">Mycena albidolilacea</name>
    <dbReference type="NCBI Taxonomy" id="1033008"/>
    <lineage>
        <taxon>Eukaryota</taxon>
        <taxon>Fungi</taxon>
        <taxon>Dikarya</taxon>
        <taxon>Basidiomycota</taxon>
        <taxon>Agaricomycotina</taxon>
        <taxon>Agaricomycetes</taxon>
        <taxon>Agaricomycetidae</taxon>
        <taxon>Agaricales</taxon>
        <taxon>Marasmiineae</taxon>
        <taxon>Mycenaceae</taxon>
        <taxon>Mycena</taxon>
    </lineage>
</organism>
<proteinExistence type="inferred from homology"/>
<dbReference type="PANTHER" id="PTHR11842:SF10">
    <property type="entry name" value="MITOTIC SPINDLE ASSEMBLY CHECKPOINT PROTEIN MAD2B"/>
    <property type="match status" value="1"/>
</dbReference>
<feature type="compositionally biased region" description="Basic and acidic residues" evidence="2">
    <location>
        <begin position="247"/>
        <end position="266"/>
    </location>
</feature>
<dbReference type="Gene3D" id="3.30.900.10">
    <property type="entry name" value="HORMA domain"/>
    <property type="match status" value="1"/>
</dbReference>
<dbReference type="PROSITE" id="PS50815">
    <property type="entry name" value="HORMA"/>
    <property type="match status" value="1"/>
</dbReference>
<dbReference type="InterPro" id="IPR036570">
    <property type="entry name" value="HORMA_dom_sf"/>
</dbReference>
<dbReference type="InterPro" id="IPR045091">
    <property type="entry name" value="Mad2-like"/>
</dbReference>
<dbReference type="InterPro" id="IPR003511">
    <property type="entry name" value="HORMA_dom"/>
</dbReference>
<feature type="domain" description="HORMA" evidence="3">
    <location>
        <begin position="10"/>
        <end position="209"/>
    </location>
</feature>
<sequence>MAASQPLTWNQTVRGITEFIEVAVHQILYVRQIYPADLFIRRKKYDTPVFQSRHPALNDYITGAVKAIGEQLLTGNVENVVVVIKDKEEVALERFLFSIENVVQVEAFNKDTSVEDAISSAALGQYFRGFLVKLNMVESQLGQMYLGDDVSFSIVIELKTDNVPATKDKNPPPWIPAYTQHTTAAASEDAEMHMVRAVNTGIINLSLAVQETDVKLQREREALAKGKLGIAGGKPEAKQPTAPQQEPDVRPEELTNQHTVGDKPVEGEVTNTK</sequence>